<feature type="transmembrane region" description="Helical" evidence="1">
    <location>
        <begin position="191"/>
        <end position="213"/>
    </location>
</feature>
<dbReference type="KEGG" id="cci:CC1G_10207"/>
<feature type="domain" description="DUF6533" evidence="2">
    <location>
        <begin position="25"/>
        <end position="66"/>
    </location>
</feature>
<name>A8PGG1_COPC7</name>
<dbReference type="InterPro" id="IPR045340">
    <property type="entry name" value="DUF6533"/>
</dbReference>
<dbReference type="HOGENOM" id="CLU_035509_11_3_1"/>
<protein>
    <recommendedName>
        <fullName evidence="2">DUF6533 domain-containing protein</fullName>
    </recommendedName>
</protein>
<organism evidence="3 4">
    <name type="scientific">Coprinopsis cinerea (strain Okayama-7 / 130 / ATCC MYA-4618 / FGSC 9003)</name>
    <name type="common">Inky cap fungus</name>
    <name type="synonym">Hormographiella aspergillata</name>
    <dbReference type="NCBI Taxonomy" id="240176"/>
    <lineage>
        <taxon>Eukaryota</taxon>
        <taxon>Fungi</taxon>
        <taxon>Dikarya</taxon>
        <taxon>Basidiomycota</taxon>
        <taxon>Agaricomycotina</taxon>
        <taxon>Agaricomycetes</taxon>
        <taxon>Agaricomycetidae</taxon>
        <taxon>Agaricales</taxon>
        <taxon>Agaricineae</taxon>
        <taxon>Psathyrellaceae</taxon>
        <taxon>Coprinopsis</taxon>
    </lineage>
</organism>
<accession>A8PGG1</accession>
<reference evidence="3 4" key="1">
    <citation type="journal article" date="2010" name="Proc. Natl. Acad. Sci. U.S.A.">
        <title>Insights into evolution of multicellular fungi from the assembled chromosomes of the mushroom Coprinopsis cinerea (Coprinus cinereus).</title>
        <authorList>
            <person name="Stajich J.E."/>
            <person name="Wilke S.K."/>
            <person name="Ahren D."/>
            <person name="Au C.H."/>
            <person name="Birren B.W."/>
            <person name="Borodovsky M."/>
            <person name="Burns C."/>
            <person name="Canback B."/>
            <person name="Casselton L.A."/>
            <person name="Cheng C.K."/>
            <person name="Deng J."/>
            <person name="Dietrich F.S."/>
            <person name="Fargo D.C."/>
            <person name="Farman M.L."/>
            <person name="Gathman A.C."/>
            <person name="Goldberg J."/>
            <person name="Guigo R."/>
            <person name="Hoegger P.J."/>
            <person name="Hooker J.B."/>
            <person name="Huggins A."/>
            <person name="James T.Y."/>
            <person name="Kamada T."/>
            <person name="Kilaru S."/>
            <person name="Kodira C."/>
            <person name="Kues U."/>
            <person name="Kupfer D."/>
            <person name="Kwan H.S."/>
            <person name="Lomsadze A."/>
            <person name="Li W."/>
            <person name="Lilly W.W."/>
            <person name="Ma L.J."/>
            <person name="Mackey A.J."/>
            <person name="Manning G."/>
            <person name="Martin F."/>
            <person name="Muraguchi H."/>
            <person name="Natvig D.O."/>
            <person name="Palmerini H."/>
            <person name="Ramesh M.A."/>
            <person name="Rehmeyer C.J."/>
            <person name="Roe B.A."/>
            <person name="Shenoy N."/>
            <person name="Stanke M."/>
            <person name="Ter-Hovhannisyan V."/>
            <person name="Tunlid A."/>
            <person name="Velagapudi R."/>
            <person name="Vision T.J."/>
            <person name="Zeng Q."/>
            <person name="Zolan M.E."/>
            <person name="Pukkila P.J."/>
        </authorList>
    </citation>
    <scope>NUCLEOTIDE SEQUENCE [LARGE SCALE GENOMIC DNA]</scope>
    <source>
        <strain evidence="4">Okayama-7 / 130 / ATCC MYA-4618 / FGSC 9003</strain>
    </source>
</reference>
<evidence type="ECO:0000313" key="3">
    <source>
        <dbReference type="EMBL" id="EAU80640.2"/>
    </source>
</evidence>
<dbReference type="AlphaFoldDB" id="A8PGG1"/>
<feature type="transmembrane region" description="Helical" evidence="1">
    <location>
        <begin position="105"/>
        <end position="126"/>
    </location>
</feature>
<feature type="transmembrane region" description="Helical" evidence="1">
    <location>
        <begin position="55"/>
        <end position="74"/>
    </location>
</feature>
<dbReference type="GeneID" id="6017887"/>
<dbReference type="VEuPathDB" id="FungiDB:CC1G_10207"/>
<dbReference type="RefSeq" id="XP_001841210.2">
    <property type="nucleotide sequence ID" value="XM_001841158.2"/>
</dbReference>
<dbReference type="Pfam" id="PF20151">
    <property type="entry name" value="DUF6533"/>
    <property type="match status" value="1"/>
</dbReference>
<dbReference type="InParanoid" id="A8PGG1"/>
<evidence type="ECO:0000259" key="2">
    <source>
        <dbReference type="Pfam" id="PF20151"/>
    </source>
</evidence>
<proteinExistence type="predicted"/>
<evidence type="ECO:0000313" key="4">
    <source>
        <dbReference type="Proteomes" id="UP000001861"/>
    </source>
</evidence>
<dbReference type="OMA" id="PSIVICH"/>
<keyword evidence="1" id="KW-1133">Transmembrane helix</keyword>
<feature type="transmembrane region" description="Helical" evidence="1">
    <location>
        <begin position="138"/>
        <end position="158"/>
    </location>
</feature>
<dbReference type="EMBL" id="AACS02000002">
    <property type="protein sequence ID" value="EAU80640.2"/>
    <property type="molecule type" value="Genomic_DNA"/>
</dbReference>
<feature type="transmembrane region" description="Helical" evidence="1">
    <location>
        <begin position="234"/>
        <end position="253"/>
    </location>
</feature>
<comment type="caution">
    <text evidence="3">The sequence shown here is derived from an EMBL/GenBank/DDBJ whole genome shotgun (WGS) entry which is preliminary data.</text>
</comment>
<keyword evidence="1" id="KW-0472">Membrane</keyword>
<evidence type="ECO:0000256" key="1">
    <source>
        <dbReference type="SAM" id="Phobius"/>
    </source>
</evidence>
<keyword evidence="4" id="KW-1185">Reference proteome</keyword>
<keyword evidence="1" id="KW-0812">Transmembrane</keyword>
<dbReference type="Proteomes" id="UP000001861">
    <property type="component" value="Unassembled WGS sequence"/>
</dbReference>
<gene>
    <name evidence="3" type="ORF">CC1G_10207</name>
</gene>
<dbReference type="OrthoDB" id="2958007at2759"/>
<sequence>MSRADDFMKMKAQLESTQLNIIVSASMTLLFAEYFQTLRLEVALVWSVHWGIVKIVYFINRFLPFVVIPFTFYWEQFRGPTITAGEPERLAAPYQRSDQKKLCKIIFSIPCIGIAMCILISEVILYVRVYALAGRGRLMLTFMIVHGLAVFVASISLLGKYVVLGSWGQSQFADIVPGCVGKFTTNGELVMIAYVVLLYSGFVVMILCVYFGLRIYWRSRRSPLIKIFYRDGTFYFVVLAVMSIANGVSAQFLPARYRFLMAPPQAVMHSTLSIRMILHLRETARMEMGFRGGGIAVERGLPQVSGTPKANDPQNLTFR</sequence>